<feature type="transmembrane region" description="Helical" evidence="13">
    <location>
        <begin position="347"/>
        <end position="368"/>
    </location>
</feature>
<evidence type="ECO:0000313" key="16">
    <source>
        <dbReference type="EMBL" id="CPR15854.1"/>
    </source>
</evidence>
<name>A0A0D6JB34_9HYPH</name>
<dbReference type="InterPro" id="IPR023051">
    <property type="entry name" value="Kup"/>
</dbReference>
<dbReference type="HAMAP" id="MF_01522">
    <property type="entry name" value="Kup"/>
    <property type="match status" value="1"/>
</dbReference>
<reference evidence="17" key="1">
    <citation type="submission" date="2015-02" db="EMBL/GenBank/DDBJ databases">
        <authorList>
            <person name="Chooi Y.-H."/>
        </authorList>
    </citation>
    <scope>NUCLEOTIDE SEQUENCE [LARGE SCALE GENOMIC DNA]</scope>
    <source>
        <strain evidence="17">strain Y</strain>
    </source>
</reference>
<feature type="domain" description="K+ potassium transporter integral membrane" evidence="14">
    <location>
        <begin position="25"/>
        <end position="473"/>
    </location>
</feature>
<evidence type="ECO:0000256" key="10">
    <source>
        <dbReference type="ARBA" id="ARBA00022989"/>
    </source>
</evidence>
<keyword evidence="8 13" id="KW-0769">Symport</keyword>
<evidence type="ECO:0000256" key="1">
    <source>
        <dbReference type="ARBA" id="ARBA00004141"/>
    </source>
</evidence>
<dbReference type="GO" id="GO:0015293">
    <property type="term" value="F:symporter activity"/>
    <property type="evidence" value="ECO:0007669"/>
    <property type="project" value="UniProtKB-UniRule"/>
</dbReference>
<dbReference type="Pfam" id="PF22776">
    <property type="entry name" value="K_trans_C"/>
    <property type="match status" value="1"/>
</dbReference>
<proteinExistence type="inferred from homology"/>
<dbReference type="InterPro" id="IPR003855">
    <property type="entry name" value="K+_transporter"/>
</dbReference>
<evidence type="ECO:0000256" key="4">
    <source>
        <dbReference type="ARBA" id="ARBA00022475"/>
    </source>
</evidence>
<evidence type="ECO:0000256" key="9">
    <source>
        <dbReference type="ARBA" id="ARBA00022958"/>
    </source>
</evidence>
<evidence type="ECO:0000256" key="3">
    <source>
        <dbReference type="ARBA" id="ARBA00022448"/>
    </source>
</evidence>
<gene>
    <name evidence="13 16" type="primary">kup</name>
    <name evidence="16" type="ORF">YBN1229_v1_0535</name>
</gene>
<sequence length="633" mass="68499">MTSLSARISASQRTDRDLRSWQLGFGAIGIVYGDIGTSPLYAFREALKESPPGEATILGLLSLIFWALTLIVSLKYLIIILRADNHGEGGILALVALLMHSRPEKDRIGLLIVALGILGAALLYGDGAITPAISVLSAVEGLATTGHGLEFMVLPTSVVILVLLFALQKRGTYRLASWFAPIMFVWFVMIAILGVTSIVQTPHVLAALDPRYALAFLFTNGVIGFIVLGAVFLVVTGAEALYADMGHFGARPIRLAWFAIAGPCLLLNYFGQGAAVLADPGRAPDPFYALAPTWGLYPLIGLATLATIVASQAMISGVFSLTSQAVQLGFMPRIRIVHTSSSESGQIYVPLVNGVLGVATVLLAIGFGSSSHLAAAYGIAVSTTMVITTILLFFVMRDCWRIQAPVAFAVTAFFMVVDLVFFGANLLKVEQGGWLPLAIAAALFVVMVSWRRGRQHLFTRLGVDEEPIKDFVARADKQGLHRIPGTAVFLSPLQVDTPYLLRRLADRTGVLRENVLIVTVLTTDLPRVPAAQRLTMREIAPGFYRVLVHYGFMQTPHVPVALRLAQEAGYNIDVEDAVFFLGRVTLVPAEKVAGMPMWMKKLFSLMSHNAQTAADFYNLPPDQVIELGIQLEI</sequence>
<feature type="transmembrane region" description="Helical" evidence="13">
    <location>
        <begin position="21"/>
        <end position="43"/>
    </location>
</feature>
<evidence type="ECO:0000313" key="17">
    <source>
        <dbReference type="Proteomes" id="UP000033187"/>
    </source>
</evidence>
<accession>A0A0D6JB34</accession>
<evidence type="ECO:0000256" key="8">
    <source>
        <dbReference type="ARBA" id="ARBA00022847"/>
    </source>
</evidence>
<keyword evidence="12 13" id="KW-0472">Membrane</keyword>
<dbReference type="Pfam" id="PF02705">
    <property type="entry name" value="K_trans"/>
    <property type="match status" value="1"/>
</dbReference>
<feature type="transmembrane region" description="Helical" evidence="13">
    <location>
        <begin position="374"/>
        <end position="394"/>
    </location>
</feature>
<comment type="function">
    <text evidence="13">Transport of potassium into the cell. Likely operates as a K(+):H(+) symporter.</text>
</comment>
<evidence type="ECO:0000256" key="13">
    <source>
        <dbReference type="HAMAP-Rule" id="MF_01522"/>
    </source>
</evidence>
<keyword evidence="9 13" id="KW-0630">Potassium</keyword>
<keyword evidence="5" id="KW-0997">Cell inner membrane</keyword>
<evidence type="ECO:0000259" key="14">
    <source>
        <dbReference type="Pfam" id="PF02705"/>
    </source>
</evidence>
<comment type="catalytic activity">
    <reaction evidence="13">
        <text>K(+)(in) + H(+)(in) = K(+)(out) + H(+)(out)</text>
        <dbReference type="Rhea" id="RHEA:28490"/>
        <dbReference type="ChEBI" id="CHEBI:15378"/>
        <dbReference type="ChEBI" id="CHEBI:29103"/>
    </reaction>
</comment>
<keyword evidence="11 13" id="KW-0406">Ion transport</keyword>
<feature type="transmembrane region" description="Helical" evidence="13">
    <location>
        <begin position="255"/>
        <end position="277"/>
    </location>
</feature>
<evidence type="ECO:0000256" key="5">
    <source>
        <dbReference type="ARBA" id="ARBA00022519"/>
    </source>
</evidence>
<feature type="transmembrane region" description="Helical" evidence="13">
    <location>
        <begin position="433"/>
        <end position="450"/>
    </location>
</feature>
<keyword evidence="3 13" id="KW-0813">Transport</keyword>
<feature type="transmembrane region" description="Helical" evidence="13">
    <location>
        <begin position="149"/>
        <end position="167"/>
    </location>
</feature>
<keyword evidence="17" id="KW-1185">Reference proteome</keyword>
<dbReference type="GO" id="GO:0005886">
    <property type="term" value="C:plasma membrane"/>
    <property type="evidence" value="ECO:0007669"/>
    <property type="project" value="UniProtKB-SubCell"/>
</dbReference>
<dbReference type="KEGG" id="fiy:BN1229_v1_0535"/>
<comment type="subcellular location">
    <subcellularLocation>
        <location evidence="13">Cell membrane</location>
        <topology evidence="13">Multi-pass membrane protein</topology>
    </subcellularLocation>
    <subcellularLocation>
        <location evidence="1">Membrane</location>
        <topology evidence="1">Multi-pass membrane protein</topology>
    </subcellularLocation>
</comment>
<dbReference type="InterPro" id="IPR053952">
    <property type="entry name" value="K_trans_C"/>
</dbReference>
<dbReference type="RefSeq" id="WP_244464984.1">
    <property type="nucleotide sequence ID" value="NZ_LN829118.1"/>
</dbReference>
<feature type="transmembrane region" description="Helical" evidence="13">
    <location>
        <begin position="406"/>
        <end position="427"/>
    </location>
</feature>
<dbReference type="PANTHER" id="PTHR30540:SF79">
    <property type="entry name" value="LOW AFFINITY POTASSIUM TRANSPORT SYSTEM PROTEIN KUP"/>
    <property type="match status" value="1"/>
</dbReference>
<protein>
    <recommendedName>
        <fullName evidence="13">Probable potassium transport system protein Kup</fullName>
    </recommendedName>
</protein>
<feature type="transmembrane region" description="Helical" evidence="13">
    <location>
        <begin position="108"/>
        <end position="129"/>
    </location>
</feature>
<feature type="domain" description="K+ potassium transporter C-terminal" evidence="15">
    <location>
        <begin position="484"/>
        <end position="633"/>
    </location>
</feature>
<evidence type="ECO:0000256" key="2">
    <source>
        <dbReference type="ARBA" id="ARBA00007019"/>
    </source>
</evidence>
<evidence type="ECO:0000256" key="11">
    <source>
        <dbReference type="ARBA" id="ARBA00023065"/>
    </source>
</evidence>
<evidence type="ECO:0000256" key="6">
    <source>
        <dbReference type="ARBA" id="ARBA00022538"/>
    </source>
</evidence>
<dbReference type="EMBL" id="LN829119">
    <property type="protein sequence ID" value="CPR15854.1"/>
    <property type="molecule type" value="Genomic_DNA"/>
</dbReference>
<dbReference type="InterPro" id="IPR053951">
    <property type="entry name" value="K_trans_N"/>
</dbReference>
<keyword evidence="10 13" id="KW-1133">Transmembrane helix</keyword>
<keyword evidence="6 13" id="KW-0633">Potassium transport</keyword>
<organism evidence="16 17">
    <name type="scientific">Candidatus Filomicrobium marinum</name>
    <dbReference type="NCBI Taxonomy" id="1608628"/>
    <lineage>
        <taxon>Bacteria</taxon>
        <taxon>Pseudomonadati</taxon>
        <taxon>Pseudomonadota</taxon>
        <taxon>Alphaproteobacteria</taxon>
        <taxon>Hyphomicrobiales</taxon>
        <taxon>Hyphomicrobiaceae</taxon>
        <taxon>Filomicrobium</taxon>
    </lineage>
</organism>
<evidence type="ECO:0000256" key="7">
    <source>
        <dbReference type="ARBA" id="ARBA00022692"/>
    </source>
</evidence>
<comment type="similarity">
    <text evidence="2 13">Belongs to the HAK/KUP transporter (TC 2.A.72) family.</text>
</comment>
<feature type="transmembrane region" description="Helical" evidence="13">
    <location>
        <begin position="297"/>
        <end position="326"/>
    </location>
</feature>
<dbReference type="Proteomes" id="UP000033187">
    <property type="component" value="Chromosome 1"/>
</dbReference>
<keyword evidence="7 13" id="KW-0812">Transmembrane</keyword>
<evidence type="ECO:0000256" key="12">
    <source>
        <dbReference type="ARBA" id="ARBA00023136"/>
    </source>
</evidence>
<feature type="transmembrane region" description="Helical" evidence="13">
    <location>
        <begin position="179"/>
        <end position="200"/>
    </location>
</feature>
<dbReference type="AlphaFoldDB" id="A0A0D6JB34"/>
<keyword evidence="4 13" id="KW-1003">Cell membrane</keyword>
<dbReference type="GO" id="GO:0015079">
    <property type="term" value="F:potassium ion transmembrane transporter activity"/>
    <property type="evidence" value="ECO:0007669"/>
    <property type="project" value="UniProtKB-UniRule"/>
</dbReference>
<feature type="transmembrane region" description="Helical" evidence="13">
    <location>
        <begin position="212"/>
        <end position="235"/>
    </location>
</feature>
<evidence type="ECO:0000259" key="15">
    <source>
        <dbReference type="Pfam" id="PF22776"/>
    </source>
</evidence>
<dbReference type="PANTHER" id="PTHR30540">
    <property type="entry name" value="OSMOTIC STRESS POTASSIUM TRANSPORTER"/>
    <property type="match status" value="1"/>
</dbReference>
<dbReference type="KEGG" id="fil:BN1229_v1_0532"/>
<feature type="transmembrane region" description="Helical" evidence="13">
    <location>
        <begin position="55"/>
        <end position="78"/>
    </location>
</feature>